<dbReference type="AlphaFoldDB" id="A0A5B2VJZ6"/>
<gene>
    <name evidence="2" type="ORF">F0L74_22555</name>
</gene>
<comment type="caution">
    <text evidence="2">The sequence shown here is derived from an EMBL/GenBank/DDBJ whole genome shotgun (WGS) entry which is preliminary data.</text>
</comment>
<evidence type="ECO:0000313" key="3">
    <source>
        <dbReference type="Proteomes" id="UP000324611"/>
    </source>
</evidence>
<dbReference type="Proteomes" id="UP000324611">
    <property type="component" value="Unassembled WGS sequence"/>
</dbReference>
<protein>
    <submittedName>
        <fullName evidence="2">Uncharacterized protein</fullName>
    </submittedName>
</protein>
<dbReference type="RefSeq" id="WP_149840177.1">
    <property type="nucleotide sequence ID" value="NZ_VUOC01000004.1"/>
</dbReference>
<organism evidence="2 3">
    <name type="scientific">Chitinophaga agrisoli</name>
    <dbReference type="NCBI Taxonomy" id="2607653"/>
    <lineage>
        <taxon>Bacteria</taxon>
        <taxon>Pseudomonadati</taxon>
        <taxon>Bacteroidota</taxon>
        <taxon>Chitinophagia</taxon>
        <taxon>Chitinophagales</taxon>
        <taxon>Chitinophagaceae</taxon>
        <taxon>Chitinophaga</taxon>
    </lineage>
</organism>
<proteinExistence type="predicted"/>
<evidence type="ECO:0000256" key="1">
    <source>
        <dbReference type="SAM" id="SignalP"/>
    </source>
</evidence>
<dbReference type="EMBL" id="VUOC01000004">
    <property type="protein sequence ID" value="KAA2238998.1"/>
    <property type="molecule type" value="Genomic_DNA"/>
</dbReference>
<keyword evidence="1" id="KW-0732">Signal</keyword>
<evidence type="ECO:0000313" key="2">
    <source>
        <dbReference type="EMBL" id="KAA2238998.1"/>
    </source>
</evidence>
<feature type="chain" id="PRO_5023010887" evidence="1">
    <location>
        <begin position="19"/>
        <end position="144"/>
    </location>
</feature>
<sequence>MKRILILFLLLGAIASHAQPKATDPKQLREGAHNFSLQWIGWENPGKVQITHKSGDLYFVTGEQRSADKADFVTISGTLKVLSAQELLFEGTIQTRYSDINNGQVCDKTGTYHFLAKGERKYWRLQEMDNCGGNSVVDYVDIFF</sequence>
<reference evidence="2 3" key="2">
    <citation type="submission" date="2019-09" db="EMBL/GenBank/DDBJ databases">
        <authorList>
            <person name="Jin C."/>
        </authorList>
    </citation>
    <scope>NUCLEOTIDE SEQUENCE [LARGE SCALE GENOMIC DNA]</scope>
    <source>
        <strain evidence="2 3">BN140078</strain>
    </source>
</reference>
<accession>A0A5B2VJZ6</accession>
<feature type="signal peptide" evidence="1">
    <location>
        <begin position="1"/>
        <end position="18"/>
    </location>
</feature>
<name>A0A5B2VJZ6_9BACT</name>
<keyword evidence="3" id="KW-1185">Reference proteome</keyword>
<reference evidence="2 3" key="1">
    <citation type="submission" date="2019-09" db="EMBL/GenBank/DDBJ databases">
        <title>Chitinophaga ginsengihumi sp. nov., isolated from soil of ginseng rhizosphere.</title>
        <authorList>
            <person name="Lee J."/>
        </authorList>
    </citation>
    <scope>NUCLEOTIDE SEQUENCE [LARGE SCALE GENOMIC DNA]</scope>
    <source>
        <strain evidence="2 3">BN140078</strain>
    </source>
</reference>